<evidence type="ECO:0000259" key="2">
    <source>
        <dbReference type="PROSITE" id="PS50217"/>
    </source>
</evidence>
<organism evidence="3 4">
    <name type="scientific">Microdochium trichocladiopsis</name>
    <dbReference type="NCBI Taxonomy" id="1682393"/>
    <lineage>
        <taxon>Eukaryota</taxon>
        <taxon>Fungi</taxon>
        <taxon>Dikarya</taxon>
        <taxon>Ascomycota</taxon>
        <taxon>Pezizomycotina</taxon>
        <taxon>Sordariomycetes</taxon>
        <taxon>Xylariomycetidae</taxon>
        <taxon>Xylariales</taxon>
        <taxon>Microdochiaceae</taxon>
        <taxon>Microdochium</taxon>
    </lineage>
</organism>
<dbReference type="RefSeq" id="XP_046008406.1">
    <property type="nucleotide sequence ID" value="XM_046155067.1"/>
</dbReference>
<feature type="domain" description="BZIP" evidence="2">
    <location>
        <begin position="176"/>
        <end position="239"/>
    </location>
</feature>
<dbReference type="GO" id="GO:0003700">
    <property type="term" value="F:DNA-binding transcription factor activity"/>
    <property type="evidence" value="ECO:0007669"/>
    <property type="project" value="InterPro"/>
</dbReference>
<dbReference type="Proteomes" id="UP000756346">
    <property type="component" value="Unassembled WGS sequence"/>
</dbReference>
<dbReference type="InterPro" id="IPR004827">
    <property type="entry name" value="bZIP"/>
</dbReference>
<dbReference type="SUPFAM" id="SSF57959">
    <property type="entry name" value="Leucine zipper domain"/>
    <property type="match status" value="1"/>
</dbReference>
<accession>A0A9P8XXX9</accession>
<name>A0A9P8XXX9_9PEZI</name>
<keyword evidence="4" id="KW-1185">Reference proteome</keyword>
<dbReference type="SMART" id="SM00338">
    <property type="entry name" value="BRLZ"/>
    <property type="match status" value="1"/>
</dbReference>
<dbReference type="EMBL" id="JAGTJQ010000009">
    <property type="protein sequence ID" value="KAH7024858.1"/>
    <property type="molecule type" value="Genomic_DNA"/>
</dbReference>
<feature type="region of interest" description="Disordered" evidence="1">
    <location>
        <begin position="83"/>
        <end position="117"/>
    </location>
</feature>
<dbReference type="InterPro" id="IPR046347">
    <property type="entry name" value="bZIP_sf"/>
</dbReference>
<proteinExistence type="predicted"/>
<dbReference type="Gene3D" id="1.20.5.170">
    <property type="match status" value="1"/>
</dbReference>
<comment type="caution">
    <text evidence="3">The sequence shown here is derived from an EMBL/GenBank/DDBJ whole genome shotgun (WGS) entry which is preliminary data.</text>
</comment>
<evidence type="ECO:0000313" key="3">
    <source>
        <dbReference type="EMBL" id="KAH7024858.1"/>
    </source>
</evidence>
<sequence>MEWETTLVPYPHLPRWAPEHCFNFIIPDCIQTESPSLVSTISSHEDDTDAVVLSGPAELQVSEIHPLPFQEDCHPNCTELDPGLAKQDKSKTRMSKQGVRINEAGTRARHGDSGNNSGLDIVEVHSVDSDTVSPHAKSEDCHEHHKPRIVPACPEQHGITPVTQVHEQGLHTRVLADGRDARRQRNVMAARKSRAKKRVENGVLEGKVLALEKKSRALEMQWYNVRASFNKFQQELDSMNAIWLEDFAQVS</sequence>
<evidence type="ECO:0000256" key="1">
    <source>
        <dbReference type="SAM" id="MobiDB-lite"/>
    </source>
</evidence>
<gene>
    <name evidence="3" type="ORF">B0I36DRAFT_332135</name>
</gene>
<reference evidence="3" key="1">
    <citation type="journal article" date="2021" name="Nat. Commun.">
        <title>Genetic determinants of endophytism in the Arabidopsis root mycobiome.</title>
        <authorList>
            <person name="Mesny F."/>
            <person name="Miyauchi S."/>
            <person name="Thiergart T."/>
            <person name="Pickel B."/>
            <person name="Atanasova L."/>
            <person name="Karlsson M."/>
            <person name="Huettel B."/>
            <person name="Barry K.W."/>
            <person name="Haridas S."/>
            <person name="Chen C."/>
            <person name="Bauer D."/>
            <person name="Andreopoulos W."/>
            <person name="Pangilinan J."/>
            <person name="LaButti K."/>
            <person name="Riley R."/>
            <person name="Lipzen A."/>
            <person name="Clum A."/>
            <person name="Drula E."/>
            <person name="Henrissat B."/>
            <person name="Kohler A."/>
            <person name="Grigoriev I.V."/>
            <person name="Martin F.M."/>
            <person name="Hacquard S."/>
        </authorList>
    </citation>
    <scope>NUCLEOTIDE SEQUENCE</scope>
    <source>
        <strain evidence="3">MPI-CAGE-CH-0230</strain>
    </source>
</reference>
<dbReference type="GeneID" id="70184613"/>
<dbReference type="CDD" id="cd12193">
    <property type="entry name" value="bZIP_GCN4"/>
    <property type="match status" value="1"/>
</dbReference>
<dbReference type="Pfam" id="PF07716">
    <property type="entry name" value="bZIP_2"/>
    <property type="match status" value="1"/>
</dbReference>
<evidence type="ECO:0000313" key="4">
    <source>
        <dbReference type="Proteomes" id="UP000756346"/>
    </source>
</evidence>
<dbReference type="AlphaFoldDB" id="A0A9P8XXX9"/>
<protein>
    <recommendedName>
        <fullName evidence="2">BZIP domain-containing protein</fullName>
    </recommendedName>
</protein>
<dbReference type="PROSITE" id="PS50217">
    <property type="entry name" value="BZIP"/>
    <property type="match status" value="1"/>
</dbReference>